<evidence type="ECO:0008006" key="3">
    <source>
        <dbReference type="Google" id="ProtNLM"/>
    </source>
</evidence>
<dbReference type="EMBL" id="JBHSBL010000015">
    <property type="protein sequence ID" value="MFC4066487.1"/>
    <property type="molecule type" value="Genomic_DNA"/>
</dbReference>
<sequence>MSIDLDAAATFVAKHGRTLDWRRFRHLLGAAGTEQVLAALDAYRNPDEGYGWGLEPDLRSVTSQPVAAMHALEVLAEVGETGSRTVRLFDWLGAHSLGDGGIPFALPFADIDGSAPHWTTADPDESSLQMTTQLAAQAHRIARHRPELAGHPWLAGATGYCLGVIDGLAGAPSAYELMFVMRFLDAVPDAGALLERMAAFVRTDGPTPVGGTDGEVLHPLAFTPHPDGPSRELFSKEAIAADVERLSAGQQADGGWTVDFPAYSAVAALEWRAYATVESVRILRGSLS</sequence>
<dbReference type="InterPro" id="IPR008930">
    <property type="entry name" value="Terpenoid_cyclase/PrenylTrfase"/>
</dbReference>
<organism evidence="1 2">
    <name type="scientific">Actinoplanes subglobosus</name>
    <dbReference type="NCBI Taxonomy" id="1547892"/>
    <lineage>
        <taxon>Bacteria</taxon>
        <taxon>Bacillati</taxon>
        <taxon>Actinomycetota</taxon>
        <taxon>Actinomycetes</taxon>
        <taxon>Micromonosporales</taxon>
        <taxon>Micromonosporaceae</taxon>
        <taxon>Actinoplanes</taxon>
    </lineage>
</organism>
<dbReference type="RefSeq" id="WP_378067454.1">
    <property type="nucleotide sequence ID" value="NZ_JBHSBL010000015.1"/>
</dbReference>
<accession>A0ABV8IQI9</accession>
<proteinExistence type="predicted"/>
<dbReference type="Proteomes" id="UP001595867">
    <property type="component" value="Unassembled WGS sequence"/>
</dbReference>
<keyword evidence="2" id="KW-1185">Reference proteome</keyword>
<reference evidence="2" key="1">
    <citation type="journal article" date="2019" name="Int. J. Syst. Evol. Microbiol.">
        <title>The Global Catalogue of Microorganisms (GCM) 10K type strain sequencing project: providing services to taxonomists for standard genome sequencing and annotation.</title>
        <authorList>
            <consortium name="The Broad Institute Genomics Platform"/>
            <consortium name="The Broad Institute Genome Sequencing Center for Infectious Disease"/>
            <person name="Wu L."/>
            <person name="Ma J."/>
        </authorList>
    </citation>
    <scope>NUCLEOTIDE SEQUENCE [LARGE SCALE GENOMIC DNA]</scope>
    <source>
        <strain evidence="2">TBRC 5832</strain>
    </source>
</reference>
<name>A0ABV8IQI9_9ACTN</name>
<protein>
    <recommendedName>
        <fullName evidence="3">Prenyltransferase</fullName>
    </recommendedName>
</protein>
<evidence type="ECO:0000313" key="2">
    <source>
        <dbReference type="Proteomes" id="UP001595867"/>
    </source>
</evidence>
<evidence type="ECO:0000313" key="1">
    <source>
        <dbReference type="EMBL" id="MFC4066487.1"/>
    </source>
</evidence>
<dbReference type="SUPFAM" id="SSF48239">
    <property type="entry name" value="Terpenoid cyclases/Protein prenyltransferases"/>
    <property type="match status" value="1"/>
</dbReference>
<gene>
    <name evidence="1" type="ORF">ACFO0C_16250</name>
</gene>
<comment type="caution">
    <text evidence="1">The sequence shown here is derived from an EMBL/GenBank/DDBJ whole genome shotgun (WGS) entry which is preliminary data.</text>
</comment>